<dbReference type="PANTHER" id="PTHR10281:SF72">
    <property type="entry name" value="NEUDESIN"/>
    <property type="match status" value="1"/>
</dbReference>
<organism evidence="9">
    <name type="scientific">Chaetoceros debilis</name>
    <dbReference type="NCBI Taxonomy" id="122233"/>
    <lineage>
        <taxon>Eukaryota</taxon>
        <taxon>Sar</taxon>
        <taxon>Stramenopiles</taxon>
        <taxon>Ochrophyta</taxon>
        <taxon>Bacillariophyta</taxon>
        <taxon>Coscinodiscophyceae</taxon>
        <taxon>Chaetocerotophycidae</taxon>
        <taxon>Chaetocerotales</taxon>
        <taxon>Chaetocerotaceae</taxon>
        <taxon>Chaetoceros</taxon>
    </lineage>
</organism>
<feature type="domain" description="Cytochrome b5 heme-binding" evidence="8">
    <location>
        <begin position="51"/>
        <end position="156"/>
    </location>
</feature>
<dbReference type="InterPro" id="IPR050577">
    <property type="entry name" value="MAPR/NEUFC/NENF-like"/>
</dbReference>
<keyword evidence="2" id="KW-0349">Heme</keyword>
<feature type="transmembrane region" description="Helical" evidence="7">
    <location>
        <begin position="9"/>
        <end position="26"/>
    </location>
</feature>
<dbReference type="GO" id="GO:0046872">
    <property type="term" value="F:metal ion binding"/>
    <property type="evidence" value="ECO:0007669"/>
    <property type="project" value="UniProtKB-KW"/>
</dbReference>
<comment type="similarity">
    <text evidence="6">Belongs to the cytochrome b5 family. MAPR subfamily.</text>
</comment>
<evidence type="ECO:0000256" key="7">
    <source>
        <dbReference type="SAM" id="Phobius"/>
    </source>
</evidence>
<comment type="subcellular location">
    <subcellularLocation>
        <location evidence="1">Endoplasmic reticulum</location>
    </subcellularLocation>
</comment>
<feature type="domain" description="Cytochrome b5 heme-binding" evidence="8">
    <location>
        <begin position="168"/>
        <end position="274"/>
    </location>
</feature>
<keyword evidence="4" id="KW-0256">Endoplasmic reticulum</keyword>
<reference evidence="9" key="1">
    <citation type="submission" date="2021-01" db="EMBL/GenBank/DDBJ databases">
        <authorList>
            <person name="Corre E."/>
            <person name="Pelletier E."/>
            <person name="Niang G."/>
            <person name="Scheremetjew M."/>
            <person name="Finn R."/>
            <person name="Kale V."/>
            <person name="Holt S."/>
            <person name="Cochrane G."/>
            <person name="Meng A."/>
            <person name="Brown T."/>
            <person name="Cohen L."/>
        </authorList>
    </citation>
    <scope>NUCLEOTIDE SEQUENCE</scope>
    <source>
        <strain evidence="9">MM31A-1</strain>
    </source>
</reference>
<evidence type="ECO:0000256" key="1">
    <source>
        <dbReference type="ARBA" id="ARBA00004240"/>
    </source>
</evidence>
<dbReference type="InterPro" id="IPR001199">
    <property type="entry name" value="Cyt_B5-like_heme/steroid-bd"/>
</dbReference>
<dbReference type="AlphaFoldDB" id="A0A7S3V6Y8"/>
<dbReference type="Gene3D" id="3.10.120.10">
    <property type="entry name" value="Cytochrome b5-like heme/steroid binding domain"/>
    <property type="match status" value="2"/>
</dbReference>
<evidence type="ECO:0000259" key="8">
    <source>
        <dbReference type="SMART" id="SM01117"/>
    </source>
</evidence>
<keyword evidence="7" id="KW-1133">Transmembrane helix</keyword>
<dbReference type="GO" id="GO:0005783">
    <property type="term" value="C:endoplasmic reticulum"/>
    <property type="evidence" value="ECO:0007669"/>
    <property type="project" value="UniProtKB-SubCell"/>
</dbReference>
<dbReference type="SMART" id="SM01117">
    <property type="entry name" value="Cyt-b5"/>
    <property type="match status" value="2"/>
</dbReference>
<evidence type="ECO:0000256" key="2">
    <source>
        <dbReference type="ARBA" id="ARBA00022617"/>
    </source>
</evidence>
<keyword evidence="7" id="KW-0472">Membrane</keyword>
<dbReference type="EMBL" id="HBIO01007400">
    <property type="protein sequence ID" value="CAE0460693.1"/>
    <property type="molecule type" value="Transcribed_RNA"/>
</dbReference>
<evidence type="ECO:0000256" key="3">
    <source>
        <dbReference type="ARBA" id="ARBA00022723"/>
    </source>
</evidence>
<dbReference type="Pfam" id="PF00173">
    <property type="entry name" value="Cyt-b5"/>
    <property type="match status" value="1"/>
</dbReference>
<protein>
    <recommendedName>
        <fullName evidence="8">Cytochrome b5 heme-binding domain-containing protein</fullName>
    </recommendedName>
</protein>
<name>A0A7S3V6Y8_9STRA</name>
<evidence type="ECO:0000313" key="9">
    <source>
        <dbReference type="EMBL" id="CAE0460693.1"/>
    </source>
</evidence>
<proteinExistence type="inferred from homology"/>
<dbReference type="SUPFAM" id="SSF55856">
    <property type="entry name" value="Cytochrome b5-like heme/steroid binding domain"/>
    <property type="match status" value="2"/>
</dbReference>
<keyword evidence="5" id="KW-0408">Iron</keyword>
<keyword evidence="3" id="KW-0479">Metal-binding</keyword>
<evidence type="ECO:0000256" key="6">
    <source>
        <dbReference type="ARBA" id="ARBA00038357"/>
    </source>
</evidence>
<accession>A0A7S3V6Y8</accession>
<evidence type="ECO:0000256" key="4">
    <source>
        <dbReference type="ARBA" id="ARBA00022824"/>
    </source>
</evidence>
<dbReference type="GO" id="GO:0016020">
    <property type="term" value="C:membrane"/>
    <property type="evidence" value="ECO:0007669"/>
    <property type="project" value="TreeGrafter"/>
</dbReference>
<keyword evidence="7" id="KW-0812">Transmembrane</keyword>
<sequence>MSFSAPDGIFDCIVIILCVLIGYFLVNSRKPVPDQPEVDDDEDDILPPRNFTQKQLLHFDGKEDENTQETKSIYLSLNGVVFDVSDGKDFYGPEGPYELFAGHECGVALAKMSFDKEFLDDMEGCKNMNFGEKCELDNWLMRFEHERRYPIRGRLIPDDKMPDPTRIISKEVLAENGGSGKVPEGYAVAPIYVGADDKVFDMSFGGNLFYGPDCSYEVFAGEDATRALALMSLKAEDAKNPDISDLDEKKIRILQDWIKTFEVKKNYPIVGKLDKRK</sequence>
<dbReference type="PANTHER" id="PTHR10281">
    <property type="entry name" value="MEMBRANE-ASSOCIATED PROGESTERONE RECEPTOR COMPONENT-RELATED"/>
    <property type="match status" value="1"/>
</dbReference>
<evidence type="ECO:0000256" key="5">
    <source>
        <dbReference type="ARBA" id="ARBA00023004"/>
    </source>
</evidence>
<gene>
    <name evidence="9" type="ORF">CDEB00056_LOCUS5534</name>
</gene>
<dbReference type="InterPro" id="IPR036400">
    <property type="entry name" value="Cyt_B5-like_heme/steroid_sf"/>
</dbReference>